<comment type="caution">
    <text evidence="11">The sequence shown here is derived from an EMBL/GenBank/DDBJ whole genome shotgun (WGS) entry which is preliminary data.</text>
</comment>
<accession>A0A8H7MC65</accession>
<dbReference type="InterPro" id="IPR000719">
    <property type="entry name" value="Prot_kinase_dom"/>
</dbReference>
<evidence type="ECO:0000256" key="1">
    <source>
        <dbReference type="ARBA" id="ARBA00022679"/>
    </source>
</evidence>
<dbReference type="Pfam" id="PF00069">
    <property type="entry name" value="Pkinase"/>
    <property type="match status" value="1"/>
</dbReference>
<evidence type="ECO:0000256" key="3">
    <source>
        <dbReference type="ARBA" id="ARBA00022777"/>
    </source>
</evidence>
<dbReference type="PANTHER" id="PTHR48013:SF9">
    <property type="entry name" value="DUAL SPECIFICITY MITOGEN-ACTIVATED PROTEIN KINASE KINASE 5"/>
    <property type="match status" value="1"/>
</dbReference>
<dbReference type="EC" id="2.7.12.2" evidence="6"/>
<comment type="catalytic activity">
    <reaction evidence="8">
        <text>L-threonyl-[protein] + ATP = O-phospho-L-threonyl-[protein] + ADP + H(+)</text>
        <dbReference type="Rhea" id="RHEA:46608"/>
        <dbReference type="Rhea" id="RHEA-COMP:11060"/>
        <dbReference type="Rhea" id="RHEA-COMP:11605"/>
        <dbReference type="ChEBI" id="CHEBI:15378"/>
        <dbReference type="ChEBI" id="CHEBI:30013"/>
        <dbReference type="ChEBI" id="CHEBI:30616"/>
        <dbReference type="ChEBI" id="CHEBI:61977"/>
        <dbReference type="ChEBI" id="CHEBI:456216"/>
        <dbReference type="EC" id="2.7.12.2"/>
    </reaction>
</comment>
<gene>
    <name evidence="11" type="ORF">EKO04_008925</name>
</gene>
<dbReference type="OrthoDB" id="4062651at2759"/>
<evidence type="ECO:0000256" key="7">
    <source>
        <dbReference type="ARBA" id="ARBA00049014"/>
    </source>
</evidence>
<name>A0A8H7MC65_9PLEO</name>
<comment type="similarity">
    <text evidence="5">Belongs to the protein kinase superfamily. STE Ser/Thr protein kinase family. MAP kinase kinase subfamily.</text>
</comment>
<evidence type="ECO:0000256" key="5">
    <source>
        <dbReference type="ARBA" id="ARBA00038035"/>
    </source>
</evidence>
<keyword evidence="4" id="KW-0067">ATP-binding</keyword>
<dbReference type="PROSITE" id="PS00108">
    <property type="entry name" value="PROTEIN_KINASE_ST"/>
    <property type="match status" value="1"/>
</dbReference>
<dbReference type="Gene3D" id="1.10.510.10">
    <property type="entry name" value="Transferase(Phosphotransferase) domain 1"/>
    <property type="match status" value="1"/>
</dbReference>
<evidence type="ECO:0000313" key="12">
    <source>
        <dbReference type="Proteomes" id="UP000651452"/>
    </source>
</evidence>
<dbReference type="SUPFAM" id="SSF56112">
    <property type="entry name" value="Protein kinase-like (PK-like)"/>
    <property type="match status" value="1"/>
</dbReference>
<dbReference type="InterPro" id="IPR011009">
    <property type="entry name" value="Kinase-like_dom_sf"/>
</dbReference>
<dbReference type="SMART" id="SM00220">
    <property type="entry name" value="S_TKc"/>
    <property type="match status" value="1"/>
</dbReference>
<evidence type="ECO:0000256" key="6">
    <source>
        <dbReference type="ARBA" id="ARBA00038999"/>
    </source>
</evidence>
<keyword evidence="2" id="KW-0547">Nucleotide-binding</keyword>
<keyword evidence="1" id="KW-0808">Transferase</keyword>
<organism evidence="11 12">
    <name type="scientific">Ascochyta lentis</name>
    <dbReference type="NCBI Taxonomy" id="205686"/>
    <lineage>
        <taxon>Eukaryota</taxon>
        <taxon>Fungi</taxon>
        <taxon>Dikarya</taxon>
        <taxon>Ascomycota</taxon>
        <taxon>Pezizomycotina</taxon>
        <taxon>Dothideomycetes</taxon>
        <taxon>Pleosporomycetidae</taxon>
        <taxon>Pleosporales</taxon>
        <taxon>Pleosporineae</taxon>
        <taxon>Didymellaceae</taxon>
        <taxon>Ascochyta</taxon>
    </lineage>
</organism>
<reference evidence="11" key="2">
    <citation type="submission" date="2020-09" db="EMBL/GenBank/DDBJ databases">
        <title>Reference genome assembly for Australian Ascochyta lentis isolate Al4.</title>
        <authorList>
            <person name="Lee R.C."/>
            <person name="Farfan-Caceres L.M."/>
            <person name="Debler J.W."/>
            <person name="Williams A.H."/>
            <person name="Henares B.M."/>
        </authorList>
    </citation>
    <scope>NUCLEOTIDE SEQUENCE</scope>
    <source>
        <strain evidence="11">Al4</strain>
    </source>
</reference>
<keyword evidence="12" id="KW-1185">Reference proteome</keyword>
<dbReference type="GO" id="GO:0004708">
    <property type="term" value="F:MAP kinase kinase activity"/>
    <property type="evidence" value="ECO:0007669"/>
    <property type="project" value="UniProtKB-EC"/>
</dbReference>
<evidence type="ECO:0000256" key="4">
    <source>
        <dbReference type="ARBA" id="ARBA00022840"/>
    </source>
</evidence>
<dbReference type="PANTHER" id="PTHR48013">
    <property type="entry name" value="DUAL SPECIFICITY MITOGEN-ACTIVATED PROTEIN KINASE KINASE 5-RELATED"/>
    <property type="match status" value="1"/>
</dbReference>
<evidence type="ECO:0000256" key="9">
    <source>
        <dbReference type="ARBA" id="ARBA00051693"/>
    </source>
</evidence>
<reference evidence="11" key="1">
    <citation type="submission" date="2018-12" db="EMBL/GenBank/DDBJ databases">
        <authorList>
            <person name="Syme R.A."/>
            <person name="Farfan-Caceres L."/>
            <person name="Lichtenzveig J."/>
        </authorList>
    </citation>
    <scope>NUCLEOTIDE SEQUENCE</scope>
    <source>
        <strain evidence="11">Al4</strain>
    </source>
</reference>
<protein>
    <recommendedName>
        <fullName evidence="6">mitogen-activated protein kinase kinase</fullName>
        <ecNumber evidence="6">2.7.12.2</ecNumber>
    </recommendedName>
</protein>
<evidence type="ECO:0000256" key="8">
    <source>
        <dbReference type="ARBA" id="ARBA00049299"/>
    </source>
</evidence>
<sequence length="191" mass="21564">MDTFALVLHPVADESLKSMLNRTLSVAELSVLRQSFGCLISALVYLHEDRQVRHKDIKPENILLDHGRIYLCDFGISLDWSDIGKATTDGKPFQRTIGYCAPEVISWHSRNNASDIWPLGRVFCDMITVIKGRSLSEMLEHIGGGLPGVYDNPEAMRTWLLELRDEDGYSTDNLPLVWTQDMVDLITGNRS</sequence>
<dbReference type="AlphaFoldDB" id="A0A8H7MC65"/>
<dbReference type="EMBL" id="RZGK01000016">
    <property type="protein sequence ID" value="KAF9693321.1"/>
    <property type="molecule type" value="Genomic_DNA"/>
</dbReference>
<keyword evidence="3" id="KW-0418">Kinase</keyword>
<evidence type="ECO:0000313" key="11">
    <source>
        <dbReference type="EMBL" id="KAF9693321.1"/>
    </source>
</evidence>
<evidence type="ECO:0000256" key="2">
    <source>
        <dbReference type="ARBA" id="ARBA00022741"/>
    </source>
</evidence>
<dbReference type="Proteomes" id="UP000651452">
    <property type="component" value="Unassembled WGS sequence"/>
</dbReference>
<dbReference type="InterPro" id="IPR008271">
    <property type="entry name" value="Ser/Thr_kinase_AS"/>
</dbReference>
<feature type="domain" description="Protein kinase" evidence="10">
    <location>
        <begin position="1"/>
        <end position="191"/>
    </location>
</feature>
<comment type="catalytic activity">
    <reaction evidence="7">
        <text>L-seryl-[protein] + ATP = O-phospho-L-seryl-[protein] + ADP + H(+)</text>
        <dbReference type="Rhea" id="RHEA:17989"/>
        <dbReference type="Rhea" id="RHEA-COMP:9863"/>
        <dbReference type="Rhea" id="RHEA-COMP:11604"/>
        <dbReference type="ChEBI" id="CHEBI:15378"/>
        <dbReference type="ChEBI" id="CHEBI:29999"/>
        <dbReference type="ChEBI" id="CHEBI:30616"/>
        <dbReference type="ChEBI" id="CHEBI:83421"/>
        <dbReference type="ChEBI" id="CHEBI:456216"/>
        <dbReference type="EC" id="2.7.12.2"/>
    </reaction>
</comment>
<proteinExistence type="inferred from homology"/>
<comment type="catalytic activity">
    <reaction evidence="9">
        <text>L-tyrosyl-[protein] + ATP = O-phospho-L-tyrosyl-[protein] + ADP + H(+)</text>
        <dbReference type="Rhea" id="RHEA:10596"/>
        <dbReference type="Rhea" id="RHEA-COMP:10136"/>
        <dbReference type="Rhea" id="RHEA-COMP:20101"/>
        <dbReference type="ChEBI" id="CHEBI:15378"/>
        <dbReference type="ChEBI" id="CHEBI:30616"/>
        <dbReference type="ChEBI" id="CHEBI:46858"/>
        <dbReference type="ChEBI" id="CHEBI:61978"/>
        <dbReference type="ChEBI" id="CHEBI:456216"/>
        <dbReference type="EC" id="2.7.12.2"/>
    </reaction>
</comment>
<dbReference type="PROSITE" id="PS50011">
    <property type="entry name" value="PROTEIN_KINASE_DOM"/>
    <property type="match status" value="1"/>
</dbReference>
<evidence type="ECO:0000259" key="10">
    <source>
        <dbReference type="PROSITE" id="PS50011"/>
    </source>
</evidence>
<dbReference type="GO" id="GO:0005524">
    <property type="term" value="F:ATP binding"/>
    <property type="evidence" value="ECO:0007669"/>
    <property type="project" value="UniProtKB-KW"/>
</dbReference>